<evidence type="ECO:0000313" key="3">
    <source>
        <dbReference type="Proteomes" id="UP000656077"/>
    </source>
</evidence>
<comment type="caution">
    <text evidence="2">The sequence shown here is derived from an EMBL/GenBank/DDBJ whole genome shotgun (WGS) entry which is preliminary data.</text>
</comment>
<dbReference type="RefSeq" id="WP_160357829.1">
    <property type="nucleotide sequence ID" value="NZ_WSRQ01000002.1"/>
</dbReference>
<gene>
    <name evidence="2" type="ORF">GKZ28_01650</name>
</gene>
<name>A0A964RIN3_9CLOT</name>
<feature type="domain" description="GmrSD restriction endonucleases N-terminal" evidence="1">
    <location>
        <begin position="19"/>
        <end position="224"/>
    </location>
</feature>
<organism evidence="2 3">
    <name type="scientific">Clostridium chromiireducens</name>
    <dbReference type="NCBI Taxonomy" id="225345"/>
    <lineage>
        <taxon>Bacteria</taxon>
        <taxon>Bacillati</taxon>
        <taxon>Bacillota</taxon>
        <taxon>Clostridia</taxon>
        <taxon>Eubacteriales</taxon>
        <taxon>Clostridiaceae</taxon>
        <taxon>Clostridium</taxon>
    </lineage>
</organism>
<proteinExistence type="predicted"/>
<evidence type="ECO:0000313" key="2">
    <source>
        <dbReference type="EMBL" id="MVX62405.1"/>
    </source>
</evidence>
<dbReference type="PANTHER" id="PTHR39639:SF1">
    <property type="entry name" value="DUF262 DOMAIN-CONTAINING PROTEIN"/>
    <property type="match status" value="1"/>
</dbReference>
<sequence>MAGCYSESWTMKDLTDSLKNMHKDNKIIVVPMFQRGKRWKEEQENTFIDSLKKGYPVGTMLFYKRVENNKEVYTLVDGLQRGNTIKKYMTNPTKYFSSASIPIEISDEVFETLNLQGSERIIKEKIKQSIVEAVHKFQNVDDIETYDVAKSIITSIATTNSNILDSIIDIVKPFLKKYRESYEEISKSTIPVIVYSGDEDSLPLIFDRINSQGTPLTQYEVYAASWPLDKKFEISNDKIIEKILKKYDSLADDEYSIHGYDREELRLSKTISPFEYLFGLGKHLNDDYKFLHFEKNQEDDEINTIAFELVNACINDGREGIKTLYNEILSIDVRLFEERLIEAVEFVEKVIKPVTKFKGNTREGSSLLYSKFQILSMISCTFREKYELSNMAVTRKTWSSNKQILKKNMLQHFVYDVITNEWSNGGTNKIYSAAKPNKYMKEIPKAAWESSLSGWFEEENMRNEKTKVQGTKNADIVILNCIYLSTFTALDQLSVENFDIEHIAPKDQMKDIIESCKGEGLPISSVANLCYLPEYVNRSKKKKNFYQDTKYLKKINLLEVENKYSFTTKEDLEWMDMPYKTGDYEQLREFYMEFLKKRFNIQKEKFYDSLRIQ</sequence>
<dbReference type="EMBL" id="WSRQ01000002">
    <property type="protein sequence ID" value="MVX62405.1"/>
    <property type="molecule type" value="Genomic_DNA"/>
</dbReference>
<dbReference type="AlphaFoldDB" id="A0A964RIN3"/>
<accession>A0A964RIN3</accession>
<evidence type="ECO:0000259" key="1">
    <source>
        <dbReference type="Pfam" id="PF03235"/>
    </source>
</evidence>
<protein>
    <submittedName>
        <fullName evidence="2">DUF262 domain-containing protein</fullName>
    </submittedName>
</protein>
<reference evidence="2" key="1">
    <citation type="submission" date="2019-12" db="EMBL/GenBank/DDBJ databases">
        <title>Microbes associate with the intestines of laboratory mice.</title>
        <authorList>
            <person name="Navarre W."/>
            <person name="Wong E."/>
        </authorList>
    </citation>
    <scope>NUCLEOTIDE SEQUENCE</scope>
    <source>
        <strain evidence="2">NM79_F5</strain>
    </source>
</reference>
<dbReference type="PANTHER" id="PTHR39639">
    <property type="entry name" value="CHROMOSOME 16, WHOLE GENOME SHOTGUN SEQUENCE"/>
    <property type="match status" value="1"/>
</dbReference>
<dbReference type="Proteomes" id="UP000656077">
    <property type="component" value="Unassembled WGS sequence"/>
</dbReference>
<dbReference type="InterPro" id="IPR004919">
    <property type="entry name" value="GmrSD_N"/>
</dbReference>
<dbReference type="Pfam" id="PF03235">
    <property type="entry name" value="GmrSD_N"/>
    <property type="match status" value="1"/>
</dbReference>